<dbReference type="GO" id="GO:1902600">
    <property type="term" value="P:proton transmembrane transport"/>
    <property type="evidence" value="ECO:0007669"/>
    <property type="project" value="InterPro"/>
</dbReference>
<keyword evidence="3" id="KW-0050">Antiport</keyword>
<keyword evidence="6" id="KW-0406">Ion transport</keyword>
<evidence type="ECO:0000259" key="9">
    <source>
        <dbReference type="Pfam" id="PF00999"/>
    </source>
</evidence>
<dbReference type="PANTHER" id="PTHR32507:SF8">
    <property type="entry name" value="CNH1P"/>
    <property type="match status" value="1"/>
</dbReference>
<feature type="transmembrane region" description="Helical" evidence="8">
    <location>
        <begin position="345"/>
        <end position="364"/>
    </location>
</feature>
<feature type="transmembrane region" description="Helical" evidence="8">
    <location>
        <begin position="319"/>
        <end position="339"/>
    </location>
</feature>
<evidence type="ECO:0000256" key="5">
    <source>
        <dbReference type="ARBA" id="ARBA00022989"/>
    </source>
</evidence>
<dbReference type="AlphaFoldDB" id="A0A258FSU2"/>
<feature type="domain" description="Cation/H+ exchanger transmembrane" evidence="9">
    <location>
        <begin position="21"/>
        <end position="429"/>
    </location>
</feature>
<evidence type="ECO:0000256" key="6">
    <source>
        <dbReference type="ARBA" id="ARBA00023065"/>
    </source>
</evidence>
<feature type="transmembrane region" description="Helical" evidence="8">
    <location>
        <begin position="407"/>
        <end position="432"/>
    </location>
</feature>
<feature type="transmembrane region" description="Helical" evidence="8">
    <location>
        <begin position="195"/>
        <end position="216"/>
    </location>
</feature>
<accession>A0A258FSU2</accession>
<feature type="transmembrane region" description="Helical" evidence="8">
    <location>
        <begin position="124"/>
        <end position="154"/>
    </location>
</feature>
<keyword evidence="5 8" id="KW-1133">Transmembrane helix</keyword>
<proteinExistence type="predicted"/>
<evidence type="ECO:0000313" key="11">
    <source>
        <dbReference type="Proteomes" id="UP000215595"/>
    </source>
</evidence>
<evidence type="ECO:0000256" key="3">
    <source>
        <dbReference type="ARBA" id="ARBA00022449"/>
    </source>
</evidence>
<comment type="caution">
    <text evidence="10">The sequence shown here is derived from an EMBL/GenBank/DDBJ whole genome shotgun (WGS) entry which is preliminary data.</text>
</comment>
<name>A0A258FSU2_9CAUL</name>
<dbReference type="EMBL" id="NCEB01000006">
    <property type="protein sequence ID" value="OYX35024.1"/>
    <property type="molecule type" value="Genomic_DNA"/>
</dbReference>
<dbReference type="InterPro" id="IPR006153">
    <property type="entry name" value="Cation/H_exchanger_TM"/>
</dbReference>
<evidence type="ECO:0000256" key="2">
    <source>
        <dbReference type="ARBA" id="ARBA00022448"/>
    </source>
</evidence>
<keyword evidence="2" id="KW-0813">Transport</keyword>
<dbReference type="PANTHER" id="PTHR32507">
    <property type="entry name" value="NA(+)/H(+) ANTIPORTER 1"/>
    <property type="match status" value="1"/>
</dbReference>
<dbReference type="GO" id="GO:0015297">
    <property type="term" value="F:antiporter activity"/>
    <property type="evidence" value="ECO:0007669"/>
    <property type="project" value="UniProtKB-KW"/>
</dbReference>
<comment type="subcellular location">
    <subcellularLocation>
        <location evidence="1">Cell membrane</location>
        <topology evidence="1">Multi-pass membrane protein</topology>
    </subcellularLocation>
</comment>
<keyword evidence="4 8" id="KW-0812">Transmembrane</keyword>
<evidence type="ECO:0000256" key="4">
    <source>
        <dbReference type="ARBA" id="ARBA00022692"/>
    </source>
</evidence>
<dbReference type="Proteomes" id="UP000215595">
    <property type="component" value="Unassembled WGS sequence"/>
</dbReference>
<evidence type="ECO:0000256" key="7">
    <source>
        <dbReference type="ARBA" id="ARBA00023136"/>
    </source>
</evidence>
<evidence type="ECO:0000256" key="1">
    <source>
        <dbReference type="ARBA" id="ARBA00004651"/>
    </source>
</evidence>
<feature type="transmembrane region" description="Helical" evidence="8">
    <location>
        <begin position="35"/>
        <end position="56"/>
    </location>
</feature>
<gene>
    <name evidence="10" type="ORF">B7Z01_03860</name>
</gene>
<dbReference type="GO" id="GO:0005886">
    <property type="term" value="C:plasma membrane"/>
    <property type="evidence" value="ECO:0007669"/>
    <property type="project" value="UniProtKB-SubCell"/>
</dbReference>
<feature type="transmembrane region" description="Helical" evidence="8">
    <location>
        <begin position="376"/>
        <end position="395"/>
    </location>
</feature>
<reference evidence="10 11" key="1">
    <citation type="submission" date="2017-03" db="EMBL/GenBank/DDBJ databases">
        <title>Lifting the veil on microbial sulfur biogeochemistry in mining wastewaters.</title>
        <authorList>
            <person name="Kantor R.S."/>
            <person name="Colenbrander Nelson T."/>
            <person name="Marshall S."/>
            <person name="Bennett D."/>
            <person name="Apte S."/>
            <person name="Camacho D."/>
            <person name="Thomas B.C."/>
            <person name="Warren L.A."/>
            <person name="Banfield J.F."/>
        </authorList>
    </citation>
    <scope>NUCLEOTIDE SEQUENCE [LARGE SCALE GENOMIC DNA]</scope>
    <source>
        <strain evidence="10">32-69-9</strain>
    </source>
</reference>
<sequence>MDTLLLTPNPYILFLLGLGAVVLLVSWAPKGLSRLPLSLAMICVGLGAGIFSFDILSFNPDPRTWDTLTERLTELVVIISLMGAGLKLDRPVSWKGWAPTWLMGAGLKLDRPVSWKGWAPTWRLLAIAMPLTVAATAWLGVAGLGFSLAMALLLGAAMAPTDPVLASDVQTGPPRSGEDNEVRFNLTAEAGLNDALAFPFVNLAILVSLSGAAAWAGQGLGQWLAIDVGWKLLAGGVMGWAVGKAMGWLIFRAHRQGISRHADGLVAIGATFIAYAATEVVHGYGFLAVFVCALTIRASEREDDFHAEMHDFAEQIERLLMMLLLVLFGGALANGLLDALTWTDVGIALAILFIVRPVFGYLSLVGIDLPRRDKVLLAYLGIRGLGSVYYLAYGLNHGEFGDSERLWAITGFIILTSIVVHGVTSTPLMLLIERLGGRPLQRPSAPANPPPKDEQLG</sequence>
<evidence type="ECO:0000313" key="10">
    <source>
        <dbReference type="EMBL" id="OYX35024.1"/>
    </source>
</evidence>
<organism evidence="10 11">
    <name type="scientific">Brevundimonas subvibrioides</name>
    <dbReference type="NCBI Taxonomy" id="74313"/>
    <lineage>
        <taxon>Bacteria</taxon>
        <taxon>Pseudomonadati</taxon>
        <taxon>Pseudomonadota</taxon>
        <taxon>Alphaproteobacteria</taxon>
        <taxon>Caulobacterales</taxon>
        <taxon>Caulobacteraceae</taxon>
        <taxon>Brevundimonas</taxon>
    </lineage>
</organism>
<keyword evidence="7 8" id="KW-0472">Membrane</keyword>
<evidence type="ECO:0000256" key="8">
    <source>
        <dbReference type="SAM" id="Phobius"/>
    </source>
</evidence>
<feature type="transmembrane region" description="Helical" evidence="8">
    <location>
        <begin position="228"/>
        <end position="251"/>
    </location>
</feature>
<dbReference type="Pfam" id="PF00999">
    <property type="entry name" value="Na_H_Exchanger"/>
    <property type="match status" value="1"/>
</dbReference>
<protein>
    <submittedName>
        <fullName evidence="10">Cation transporter</fullName>
    </submittedName>
</protein>
<feature type="transmembrane region" description="Helical" evidence="8">
    <location>
        <begin position="12"/>
        <end position="29"/>
    </location>
</feature>